<dbReference type="SUPFAM" id="SSF53448">
    <property type="entry name" value="Nucleotide-diphospho-sugar transferases"/>
    <property type="match status" value="1"/>
</dbReference>
<sequence length="285" mass="32917">MNLNNRISALIVTFNPNLDHLSQMIEILSQQVSNIIIVDNSPDEMKVTFNEEVVNYIYLGHNEGIGYAQNVGFFEAYKNSDFIITFDQDSKIDDGLVDSLIKDYFILRDNNIKVACIGPSVINERDGSVYEKYFKGAEELNNNCYAVKSIISSGTLIPVDSLLRIGINKAHWFIDSIDIEWCYRARDLGYKVIMTRNKKMTHNLGSGDKNLFFGKKINFGSDFRLYYVFRNWIFSLRETCFPLSYKLKIIFNMPIKFLLLATIPPRRGRIKNMLKGIKHGILKKY</sequence>
<dbReference type="RefSeq" id="WP_161158618.1">
    <property type="nucleotide sequence ID" value="NZ_WEKT01000102.1"/>
</dbReference>
<dbReference type="InterPro" id="IPR029044">
    <property type="entry name" value="Nucleotide-diphossugar_trans"/>
</dbReference>
<dbReference type="EMBL" id="WEKT01000102">
    <property type="protein sequence ID" value="MZI96126.1"/>
    <property type="molecule type" value="Genomic_DNA"/>
</dbReference>
<accession>A0A7X4RWP3</accession>
<protein>
    <submittedName>
        <fullName evidence="2">Glycosyltransferase</fullName>
    </submittedName>
</protein>
<proteinExistence type="predicted"/>
<dbReference type="Gene3D" id="3.90.550.10">
    <property type="entry name" value="Spore Coat Polysaccharide Biosynthesis Protein SpsA, Chain A"/>
    <property type="match status" value="1"/>
</dbReference>
<dbReference type="GO" id="GO:0016740">
    <property type="term" value="F:transferase activity"/>
    <property type="evidence" value="ECO:0007669"/>
    <property type="project" value="UniProtKB-KW"/>
</dbReference>
<evidence type="ECO:0000313" key="3">
    <source>
        <dbReference type="Proteomes" id="UP000462621"/>
    </source>
</evidence>
<evidence type="ECO:0000313" key="2">
    <source>
        <dbReference type="EMBL" id="MZI96126.1"/>
    </source>
</evidence>
<gene>
    <name evidence="2" type="ORF">F9817_23360</name>
</gene>
<keyword evidence="2" id="KW-0808">Transferase</keyword>
<dbReference type="AlphaFoldDB" id="A0A7X4RWP3"/>
<comment type="caution">
    <text evidence="2">The sequence shown here is derived from an EMBL/GenBank/DDBJ whole genome shotgun (WGS) entry which is preliminary data.</text>
</comment>
<dbReference type="Proteomes" id="UP000462621">
    <property type="component" value="Unassembled WGS sequence"/>
</dbReference>
<name>A0A7X4RWP3_9VIBR</name>
<dbReference type="Pfam" id="PF00535">
    <property type="entry name" value="Glycos_transf_2"/>
    <property type="match status" value="1"/>
</dbReference>
<organism evidence="2 3">
    <name type="scientific">Vibrio eleionomae</name>
    <dbReference type="NCBI Taxonomy" id="2653505"/>
    <lineage>
        <taxon>Bacteria</taxon>
        <taxon>Pseudomonadati</taxon>
        <taxon>Pseudomonadota</taxon>
        <taxon>Gammaproteobacteria</taxon>
        <taxon>Vibrionales</taxon>
        <taxon>Vibrionaceae</taxon>
        <taxon>Vibrio</taxon>
    </lineage>
</organism>
<evidence type="ECO:0000259" key="1">
    <source>
        <dbReference type="Pfam" id="PF00535"/>
    </source>
</evidence>
<dbReference type="InterPro" id="IPR001173">
    <property type="entry name" value="Glyco_trans_2-like"/>
</dbReference>
<reference evidence="2 3" key="1">
    <citation type="submission" date="2019-10" db="EMBL/GenBank/DDBJ databases">
        <title>Vibrio sp. nov. isolated from a shrimp pond.</title>
        <authorList>
            <person name="Gomez-Gil B."/>
            <person name="Enciso-Ibarra J."/>
            <person name="Enciso-Ibarra K."/>
            <person name="Bolan-Mejia C."/>
        </authorList>
    </citation>
    <scope>NUCLEOTIDE SEQUENCE [LARGE SCALE GENOMIC DNA]</scope>
    <source>
        <strain evidence="2 3">CAIM 722</strain>
    </source>
</reference>
<keyword evidence="3" id="KW-1185">Reference proteome</keyword>
<feature type="domain" description="Glycosyltransferase 2-like" evidence="1">
    <location>
        <begin position="8"/>
        <end position="104"/>
    </location>
</feature>